<sequence length="158" mass="18595">MAWEEDSVTTHDCGCVSSNWSDDWFRHETRWNSRCDEHQAKVDHNTKVGGRQHQIYDHLSSKEKLGIIAIENAMVGMEVQFTPISYRKLPVDKRSRDRLLIHKYIGRYYCCKNRAEFFNSAYDKLIVSMDAERAAYIKSMGWTSDDLRYKQVRSDGDF</sequence>
<organism evidence="1 2">
    <name type="scientific">Linnemannia elongata AG-77</name>
    <dbReference type="NCBI Taxonomy" id="1314771"/>
    <lineage>
        <taxon>Eukaryota</taxon>
        <taxon>Fungi</taxon>
        <taxon>Fungi incertae sedis</taxon>
        <taxon>Mucoromycota</taxon>
        <taxon>Mortierellomycotina</taxon>
        <taxon>Mortierellomycetes</taxon>
        <taxon>Mortierellales</taxon>
        <taxon>Mortierellaceae</taxon>
        <taxon>Linnemannia</taxon>
    </lineage>
</organism>
<accession>A0A197JAK5</accession>
<name>A0A197JAK5_9FUNG</name>
<dbReference type="EMBL" id="KV442245">
    <property type="protein sequence ID" value="OAQ22098.1"/>
    <property type="molecule type" value="Genomic_DNA"/>
</dbReference>
<evidence type="ECO:0000313" key="2">
    <source>
        <dbReference type="Proteomes" id="UP000078512"/>
    </source>
</evidence>
<reference evidence="1 2" key="1">
    <citation type="submission" date="2016-05" db="EMBL/GenBank/DDBJ databases">
        <title>Genome sequencing reveals origins of a unique bacterial endosymbiosis in the earliest lineages of terrestrial Fungi.</title>
        <authorList>
            <consortium name="DOE Joint Genome Institute"/>
            <person name="Uehling J."/>
            <person name="Gryganskyi A."/>
            <person name="Hameed K."/>
            <person name="Tschaplinski T."/>
            <person name="Misztal P."/>
            <person name="Wu S."/>
            <person name="Desiro A."/>
            <person name="Vande Pol N."/>
            <person name="Du Z.-Y."/>
            <person name="Zienkiewicz A."/>
            <person name="Zienkiewicz K."/>
            <person name="Morin E."/>
            <person name="Tisserant E."/>
            <person name="Splivallo R."/>
            <person name="Hainaut M."/>
            <person name="Henrissat B."/>
            <person name="Ohm R."/>
            <person name="Kuo A."/>
            <person name="Yan J."/>
            <person name="Lipzen A."/>
            <person name="Nolan M."/>
            <person name="Labutti K."/>
            <person name="Barry K."/>
            <person name="Goldstein A."/>
            <person name="Labbe J."/>
            <person name="Schadt C."/>
            <person name="Tuskan G."/>
            <person name="Grigoriev I."/>
            <person name="Martin F."/>
            <person name="Vilgalys R."/>
            <person name="Bonito G."/>
        </authorList>
    </citation>
    <scope>NUCLEOTIDE SEQUENCE [LARGE SCALE GENOMIC DNA]</scope>
    <source>
        <strain evidence="1 2">AG-77</strain>
    </source>
</reference>
<keyword evidence="2" id="KW-1185">Reference proteome</keyword>
<protein>
    <submittedName>
        <fullName evidence="1">Uncharacterized protein</fullName>
    </submittedName>
</protein>
<dbReference type="AlphaFoldDB" id="A0A197JAK5"/>
<dbReference type="Proteomes" id="UP000078512">
    <property type="component" value="Unassembled WGS sequence"/>
</dbReference>
<evidence type="ECO:0000313" key="1">
    <source>
        <dbReference type="EMBL" id="OAQ22098.1"/>
    </source>
</evidence>
<gene>
    <name evidence="1" type="ORF">K457DRAFT_143592</name>
</gene>
<proteinExistence type="predicted"/>